<dbReference type="SUPFAM" id="SSF55729">
    <property type="entry name" value="Acyl-CoA N-acyltransferases (Nat)"/>
    <property type="match status" value="1"/>
</dbReference>
<dbReference type="CDD" id="cd04301">
    <property type="entry name" value="NAT_SF"/>
    <property type="match status" value="1"/>
</dbReference>
<dbReference type="Proteomes" id="UP000295718">
    <property type="component" value="Unassembled WGS sequence"/>
</dbReference>
<dbReference type="InterPro" id="IPR000182">
    <property type="entry name" value="GNAT_dom"/>
</dbReference>
<evidence type="ECO:0000313" key="6">
    <source>
        <dbReference type="Proteomes" id="UP000295718"/>
    </source>
</evidence>
<keyword evidence="5" id="KW-0560">Oxidoreductase</keyword>
<dbReference type="EMBL" id="SLUO01000008">
    <property type="protein sequence ID" value="TCL57519.1"/>
    <property type="molecule type" value="Genomic_DNA"/>
</dbReference>
<name>A0A4R1QU78_9FIRM</name>
<accession>A0A4R1QU78</accession>
<dbReference type="Pfam" id="PF00583">
    <property type="entry name" value="Acetyltransf_1"/>
    <property type="match status" value="1"/>
</dbReference>
<dbReference type="GO" id="GO:0016747">
    <property type="term" value="F:acyltransferase activity, transferring groups other than amino-acyl groups"/>
    <property type="evidence" value="ECO:0007669"/>
    <property type="project" value="InterPro"/>
</dbReference>
<dbReference type="RefSeq" id="WP_081905938.1">
    <property type="nucleotide sequence ID" value="NZ_JPNB01000001.1"/>
</dbReference>
<dbReference type="SUPFAM" id="SSF54909">
    <property type="entry name" value="Dimeric alpha+beta barrel"/>
    <property type="match status" value="1"/>
</dbReference>
<comment type="caution">
    <text evidence="5">The sequence shown here is derived from an EMBL/GenBank/DDBJ whole genome shotgun (WGS) entry which is preliminary data.</text>
</comment>
<dbReference type="STRING" id="1469948.GCA_000732725_02022"/>
<keyword evidence="5" id="KW-0503">Monooxygenase</keyword>
<dbReference type="InterPro" id="IPR011008">
    <property type="entry name" value="Dimeric_a/b-barrel"/>
</dbReference>
<organism evidence="5 6">
    <name type="scientific">Kineothrix alysoides</name>
    <dbReference type="NCBI Taxonomy" id="1469948"/>
    <lineage>
        <taxon>Bacteria</taxon>
        <taxon>Bacillati</taxon>
        <taxon>Bacillota</taxon>
        <taxon>Clostridia</taxon>
        <taxon>Lachnospirales</taxon>
        <taxon>Lachnospiraceae</taxon>
        <taxon>Kineothrix</taxon>
    </lineage>
</organism>
<evidence type="ECO:0000256" key="1">
    <source>
        <dbReference type="ARBA" id="ARBA00022679"/>
    </source>
</evidence>
<keyword evidence="6" id="KW-1185">Reference proteome</keyword>
<dbReference type="OrthoDB" id="2607649at2"/>
<dbReference type="InterPro" id="IPR007138">
    <property type="entry name" value="ABM_dom"/>
</dbReference>
<evidence type="ECO:0000259" key="3">
    <source>
        <dbReference type="PROSITE" id="PS51186"/>
    </source>
</evidence>
<reference evidence="5 6" key="1">
    <citation type="submission" date="2019-03" db="EMBL/GenBank/DDBJ databases">
        <title>Genomic Encyclopedia of Type Strains, Phase IV (KMG-IV): sequencing the most valuable type-strain genomes for metagenomic binning, comparative biology and taxonomic classification.</title>
        <authorList>
            <person name="Goeker M."/>
        </authorList>
    </citation>
    <scope>NUCLEOTIDE SEQUENCE [LARGE SCALE GENOMIC DNA]</scope>
    <source>
        <strain evidence="5 6">DSM 100556</strain>
    </source>
</reference>
<dbReference type="Gene3D" id="3.30.70.100">
    <property type="match status" value="1"/>
</dbReference>
<dbReference type="AlphaFoldDB" id="A0A4R1QU78"/>
<dbReference type="PROSITE" id="PS51186">
    <property type="entry name" value="GNAT"/>
    <property type="match status" value="1"/>
</dbReference>
<dbReference type="PROSITE" id="PS51725">
    <property type="entry name" value="ABM"/>
    <property type="match status" value="1"/>
</dbReference>
<evidence type="ECO:0000259" key="4">
    <source>
        <dbReference type="PROSITE" id="PS51725"/>
    </source>
</evidence>
<proteinExistence type="predicted"/>
<evidence type="ECO:0000313" key="5">
    <source>
        <dbReference type="EMBL" id="TCL57519.1"/>
    </source>
</evidence>
<feature type="domain" description="N-acetyltransferase" evidence="3">
    <location>
        <begin position="1"/>
        <end position="159"/>
    </location>
</feature>
<evidence type="ECO:0000256" key="2">
    <source>
        <dbReference type="ARBA" id="ARBA00023315"/>
    </source>
</evidence>
<dbReference type="Pfam" id="PF03992">
    <property type="entry name" value="ABM"/>
    <property type="match status" value="1"/>
</dbReference>
<dbReference type="GO" id="GO:0004497">
    <property type="term" value="F:monooxygenase activity"/>
    <property type="evidence" value="ECO:0007669"/>
    <property type="project" value="UniProtKB-KW"/>
</dbReference>
<sequence length="389" mass="45060">MIRSVEEKDLMECLAVIRDSSMTVADEFGLTTDNCPTNGAFMPYERLDNDYKKGNKMFATCEGDKIVGFAQLEAKDNGSYELAKLTVLPAYRHKGYGKQLVEFCYDMVKTLEGNKIVIGIIEENTRLKNWYIQNGFVHTGTKLFPHLPFTVGFMEIAVAQEEFDSEYCNVKYIPEDHVVLLRWKKYCHLEDYRRPTMFAASLLAKYEGSNFIVDARNGFVDDKEDAEWGVSYLLPEIAGTSCRFVSFIMNDIAEKDDGMDEEMDMWTVSFGKYFAVTKAENYGAALLSIRKYVLVNVRYTIQTGKREEFYRKLQEEKITTASRQEPGNIKYDFYYPLDSSDDMCLMEMWTNQHELKRHAATAHYNALSRLKEIYVKKIKISKYGIEEYV</sequence>
<keyword evidence="2" id="KW-0012">Acyltransferase</keyword>
<keyword evidence="1" id="KW-0808">Transferase</keyword>
<dbReference type="PANTHER" id="PTHR43800:SF1">
    <property type="entry name" value="PEPTIDYL-LYSINE N-ACETYLTRANSFERASE YJAB"/>
    <property type="match status" value="1"/>
</dbReference>
<feature type="domain" description="ABM" evidence="4">
    <location>
        <begin position="293"/>
        <end position="383"/>
    </location>
</feature>
<dbReference type="Gene3D" id="3.40.630.30">
    <property type="match status" value="1"/>
</dbReference>
<dbReference type="InterPro" id="IPR016181">
    <property type="entry name" value="Acyl_CoA_acyltransferase"/>
</dbReference>
<gene>
    <name evidence="5" type="ORF">EDD76_10854</name>
</gene>
<dbReference type="PANTHER" id="PTHR43800">
    <property type="entry name" value="PEPTIDYL-LYSINE N-ACETYLTRANSFERASE YJAB"/>
    <property type="match status" value="1"/>
</dbReference>
<protein>
    <submittedName>
        <fullName evidence="5">Quinol monooxygenase YgiN</fullName>
    </submittedName>
</protein>